<dbReference type="GO" id="GO:0005516">
    <property type="term" value="F:calmodulin binding"/>
    <property type="evidence" value="ECO:0007669"/>
    <property type="project" value="InterPro"/>
</dbReference>
<dbReference type="PANTHER" id="PTHR15673:SF2">
    <property type="entry name" value="IQ CALMODULIN-BINDING MOTIF-CONTAINING PROTEIN 1"/>
    <property type="match status" value="1"/>
</dbReference>
<evidence type="ECO:0000313" key="2">
    <source>
        <dbReference type="Proteomes" id="UP000663879"/>
    </source>
</evidence>
<evidence type="ECO:0008006" key="3">
    <source>
        <dbReference type="Google" id="ProtNLM"/>
    </source>
</evidence>
<evidence type="ECO:0000313" key="1">
    <source>
        <dbReference type="EMBL" id="CAF0736431.1"/>
    </source>
</evidence>
<dbReference type="SMART" id="SM00015">
    <property type="entry name" value="IQ"/>
    <property type="match status" value="4"/>
</dbReference>
<dbReference type="SUPFAM" id="SSF52540">
    <property type="entry name" value="P-loop containing nucleoside triphosphate hydrolases"/>
    <property type="match status" value="1"/>
</dbReference>
<dbReference type="PROSITE" id="PS50096">
    <property type="entry name" value="IQ"/>
    <property type="match status" value="3"/>
</dbReference>
<keyword evidence="2" id="KW-1185">Reference proteome</keyword>
<dbReference type="Proteomes" id="UP000663879">
    <property type="component" value="Unassembled WGS sequence"/>
</dbReference>
<protein>
    <recommendedName>
        <fullName evidence="3">IQ calmodulin-binding motif family protein</fullName>
    </recommendedName>
</protein>
<comment type="caution">
    <text evidence="1">The sequence shown here is derived from an EMBL/GenBank/DDBJ whole genome shotgun (WGS) entry which is preliminary data.</text>
</comment>
<dbReference type="GO" id="GO:0060271">
    <property type="term" value="P:cilium assembly"/>
    <property type="evidence" value="ECO:0007669"/>
    <property type="project" value="InterPro"/>
</dbReference>
<dbReference type="CDD" id="cd23767">
    <property type="entry name" value="IQCD"/>
    <property type="match status" value="2"/>
</dbReference>
<gene>
    <name evidence="1" type="ORF">OXX778_LOCUS3149</name>
</gene>
<reference evidence="1" key="1">
    <citation type="submission" date="2021-02" db="EMBL/GenBank/DDBJ databases">
        <authorList>
            <person name="Nowell W R."/>
        </authorList>
    </citation>
    <scope>NUCLEOTIDE SEQUENCE</scope>
    <source>
        <strain evidence="1">Ploen Becks lab</strain>
    </source>
</reference>
<sequence>MQKLIEFAQEIAEARKHEIPSKLVKLKDIISYNTDLEKLKHEIYKLDLLEALSAAFKYDYGYIKDGWDLAVDLVKIFGQCTYNLIINEKHYQNEILPQALENTLILAKKIQDKHNKNKTEFDELARLFKITLQEHSKIINNHSYLAEKSFNSQRLFQLLLNDDQKTSSIVIDTYNEILKAKKILLKKLPENVLYSFLDEIIYKLATCELIDAGFSIFQLLVTMCRIDPYLIKLITRRYKGIKSFVSKWGFRNIGNEYNEFKEMFEDAEKSKMTDQFMYDQALVIQKVWRGYKARKSLKEKMSKVTTLQKAYRNRLAKKETDKAKKMADDELRFQLLILHRRKQRQKQVQLAELIEILPANKIDWFMEKQREDAAKRIQALWRGYQVRKNFQKSKQKMIRIRAVVKIQTAVRKWLERLRQKRQRPAIYSRPRGLDSHKKEFLIDKIRKHVENLPPHPRTEKTTQDLHDKSQRMFQDYVLKQQEIRQQQQKLELLMITANNDADLILNAPKLSDVNEDDIINYYTHKSKPVQLAAKRENKHMLWKNSAKWYELLKDDSESESEFDDIDYMRERFEELNFSNNKNNKMANKGIPIRERVKLKTTNLRQFANQLNTLKQMLEN</sequence>
<dbReference type="InterPro" id="IPR028765">
    <property type="entry name" value="IQCB1"/>
</dbReference>
<dbReference type="PANTHER" id="PTHR15673">
    <property type="entry name" value="IQ CALMODULIN-BINDING MOTIF CONTAINING PROTEIN 1"/>
    <property type="match status" value="1"/>
</dbReference>
<proteinExistence type="predicted"/>
<organism evidence="1 2">
    <name type="scientific">Brachionus calyciflorus</name>
    <dbReference type="NCBI Taxonomy" id="104777"/>
    <lineage>
        <taxon>Eukaryota</taxon>
        <taxon>Metazoa</taxon>
        <taxon>Spiralia</taxon>
        <taxon>Gnathifera</taxon>
        <taxon>Rotifera</taxon>
        <taxon>Eurotatoria</taxon>
        <taxon>Monogononta</taxon>
        <taxon>Pseudotrocha</taxon>
        <taxon>Ploima</taxon>
        <taxon>Brachionidae</taxon>
        <taxon>Brachionus</taxon>
    </lineage>
</organism>
<name>A0A813N8X9_9BILA</name>
<dbReference type="AlphaFoldDB" id="A0A813N8X9"/>
<dbReference type="InterPro" id="IPR000048">
    <property type="entry name" value="IQ_motif_EF-hand-BS"/>
</dbReference>
<dbReference type="OrthoDB" id="8178106at2759"/>
<dbReference type="Pfam" id="PF00612">
    <property type="entry name" value="IQ"/>
    <property type="match status" value="3"/>
</dbReference>
<dbReference type="EMBL" id="CAJNOC010000269">
    <property type="protein sequence ID" value="CAF0736431.1"/>
    <property type="molecule type" value="Genomic_DNA"/>
</dbReference>
<dbReference type="Gene3D" id="1.20.5.190">
    <property type="match status" value="2"/>
</dbReference>
<dbReference type="InterPro" id="IPR027417">
    <property type="entry name" value="P-loop_NTPase"/>
</dbReference>
<dbReference type="GO" id="GO:0005929">
    <property type="term" value="C:cilium"/>
    <property type="evidence" value="ECO:0007669"/>
    <property type="project" value="TreeGrafter"/>
</dbReference>
<accession>A0A813N8X9</accession>